<name>A0ABU2BZR2_9ACTN</name>
<proteinExistence type="inferred from homology"/>
<dbReference type="EC" id="3.1.4.3" evidence="3"/>
<evidence type="ECO:0000256" key="5">
    <source>
        <dbReference type="ARBA" id="ARBA00022801"/>
    </source>
</evidence>
<dbReference type="Pfam" id="PF04185">
    <property type="entry name" value="Phosphoesterase"/>
    <property type="match status" value="1"/>
</dbReference>
<keyword evidence="5 8" id="KW-0378">Hydrolase</keyword>
<dbReference type="InterPro" id="IPR017850">
    <property type="entry name" value="Alkaline_phosphatase_core_sf"/>
</dbReference>
<dbReference type="EMBL" id="JAVDYG010000001">
    <property type="protein sequence ID" value="MDR7363893.1"/>
    <property type="molecule type" value="Genomic_DNA"/>
</dbReference>
<evidence type="ECO:0000256" key="3">
    <source>
        <dbReference type="ARBA" id="ARBA00012018"/>
    </source>
</evidence>
<keyword evidence="6" id="KW-0843">Virulence</keyword>
<protein>
    <recommendedName>
        <fullName evidence="3">phospholipase C</fullName>
        <ecNumber evidence="3">3.1.4.3</ecNumber>
    </recommendedName>
</protein>
<dbReference type="RefSeq" id="WP_310304812.1">
    <property type="nucleotide sequence ID" value="NZ_BAAAPS010000005.1"/>
</dbReference>
<evidence type="ECO:0000313" key="8">
    <source>
        <dbReference type="EMBL" id="MDR7363893.1"/>
    </source>
</evidence>
<comment type="caution">
    <text evidence="8">The sequence shown here is derived from an EMBL/GenBank/DDBJ whole genome shotgun (WGS) entry which is preliminary data.</text>
</comment>
<dbReference type="InterPro" id="IPR007312">
    <property type="entry name" value="Phosphoesterase"/>
</dbReference>
<evidence type="ECO:0000313" key="9">
    <source>
        <dbReference type="Proteomes" id="UP001183648"/>
    </source>
</evidence>
<evidence type="ECO:0000256" key="4">
    <source>
        <dbReference type="ARBA" id="ARBA00022512"/>
    </source>
</evidence>
<reference evidence="8 9" key="1">
    <citation type="submission" date="2023-07" db="EMBL/GenBank/DDBJ databases">
        <title>Sequencing the genomes of 1000 actinobacteria strains.</title>
        <authorList>
            <person name="Klenk H.-P."/>
        </authorList>
    </citation>
    <scope>NUCLEOTIDE SEQUENCE [LARGE SCALE GENOMIC DNA]</scope>
    <source>
        <strain evidence="8 9">DSM 19426</strain>
    </source>
</reference>
<dbReference type="CDD" id="cd16013">
    <property type="entry name" value="AcpA"/>
    <property type="match status" value="1"/>
</dbReference>
<dbReference type="PANTHER" id="PTHR31956">
    <property type="entry name" value="NON-SPECIFIC PHOSPHOLIPASE C4-RELATED"/>
    <property type="match status" value="1"/>
</dbReference>
<gene>
    <name evidence="8" type="ORF">J2S63_003446</name>
</gene>
<dbReference type="PROSITE" id="PS51318">
    <property type="entry name" value="TAT"/>
    <property type="match status" value="1"/>
</dbReference>
<dbReference type="InterPro" id="IPR006311">
    <property type="entry name" value="TAT_signal"/>
</dbReference>
<dbReference type="Gene3D" id="3.40.720.10">
    <property type="entry name" value="Alkaline Phosphatase, subunit A"/>
    <property type="match status" value="2"/>
</dbReference>
<evidence type="ECO:0000256" key="6">
    <source>
        <dbReference type="ARBA" id="ARBA00023026"/>
    </source>
</evidence>
<sequence length="422" mass="46581">MISRRTFLGASAGGAAALGAGHLLGGEALAATGLPSPAASGIEHVVVVMMENRSFDHFLGWLPGAEGKQSGLRFQDRYGSWHSTYHSTKFSTCGFNDPDHSFEGGRVQLNGGRNDGWLRSGVSDRAAISYFTKPDLPFIGQAAAEWTTCDRYFSAIMAETYPNRFYLHAAQTDRLHNNTDQCHLPTIWDRLKAKGVSGTYFFSDIPFTALWYDHLLDISKPFGAFLTQAATGTLPNFSIVDPRFEDEGSGTSNDDHPHADIRAGEAFLNQVYDAVRTSPAWDKTVLVVTFDEWGGFFDHVVPPRAADSVPNHRLRGFRVPTIVISPRARRRHVAHNTYDHASILKLVEWRWGLAPLSQRDKYARNLAEVLDFSSPPRLASPTFSVPPFVSAGCPTEDAQGSEYAEWPALKKLALKLGWELPA</sequence>
<dbReference type="PANTHER" id="PTHR31956:SF1">
    <property type="entry name" value="NON-SPECIFIC PHOSPHOLIPASE C1"/>
    <property type="match status" value="1"/>
</dbReference>
<keyword evidence="4" id="KW-0134">Cell wall</keyword>
<dbReference type="GO" id="GO:0034480">
    <property type="term" value="F:phosphatidylcholine phospholipase C activity"/>
    <property type="evidence" value="ECO:0007669"/>
    <property type="project" value="UniProtKB-EC"/>
</dbReference>
<comment type="similarity">
    <text evidence="2">Belongs to the bacterial phospholipase C family.</text>
</comment>
<accession>A0ABU2BZR2</accession>
<keyword evidence="4" id="KW-0964">Secreted</keyword>
<comment type="subcellular location">
    <subcellularLocation>
        <location evidence="1">Secreted</location>
        <location evidence="1">Cell wall</location>
    </subcellularLocation>
</comment>
<dbReference type="SUPFAM" id="SSF53649">
    <property type="entry name" value="Alkaline phosphatase-like"/>
    <property type="match status" value="1"/>
</dbReference>
<evidence type="ECO:0000256" key="7">
    <source>
        <dbReference type="ARBA" id="ARBA00048421"/>
    </source>
</evidence>
<comment type="catalytic activity">
    <reaction evidence="7">
        <text>a 1,2-diacyl-sn-glycero-3-phosphocholine + H2O = phosphocholine + a 1,2-diacyl-sn-glycerol + H(+)</text>
        <dbReference type="Rhea" id="RHEA:10604"/>
        <dbReference type="ChEBI" id="CHEBI:15377"/>
        <dbReference type="ChEBI" id="CHEBI:15378"/>
        <dbReference type="ChEBI" id="CHEBI:17815"/>
        <dbReference type="ChEBI" id="CHEBI:57643"/>
        <dbReference type="ChEBI" id="CHEBI:295975"/>
        <dbReference type="EC" id="3.1.4.3"/>
    </reaction>
    <physiologicalReaction direction="left-to-right" evidence="7">
        <dbReference type="Rhea" id="RHEA:10605"/>
    </physiologicalReaction>
</comment>
<keyword evidence="9" id="KW-1185">Reference proteome</keyword>
<dbReference type="Proteomes" id="UP001183648">
    <property type="component" value="Unassembled WGS sequence"/>
</dbReference>
<evidence type="ECO:0000256" key="2">
    <source>
        <dbReference type="ARBA" id="ARBA00009717"/>
    </source>
</evidence>
<organism evidence="8 9">
    <name type="scientific">Nocardioides marmoribigeumensis</name>
    <dbReference type="NCBI Taxonomy" id="433649"/>
    <lineage>
        <taxon>Bacteria</taxon>
        <taxon>Bacillati</taxon>
        <taxon>Actinomycetota</taxon>
        <taxon>Actinomycetes</taxon>
        <taxon>Propionibacteriales</taxon>
        <taxon>Nocardioidaceae</taxon>
        <taxon>Nocardioides</taxon>
    </lineage>
</organism>
<evidence type="ECO:0000256" key="1">
    <source>
        <dbReference type="ARBA" id="ARBA00004191"/>
    </source>
</evidence>